<dbReference type="PROSITE" id="PS50943">
    <property type="entry name" value="HTH_CROC1"/>
    <property type="match status" value="1"/>
</dbReference>
<dbReference type="CDD" id="cd00093">
    <property type="entry name" value="HTH_XRE"/>
    <property type="match status" value="1"/>
</dbReference>
<dbReference type="PANTHER" id="PTHR46558:SF11">
    <property type="entry name" value="HTH-TYPE TRANSCRIPTIONAL REGULATOR XRE"/>
    <property type="match status" value="1"/>
</dbReference>
<protein>
    <submittedName>
        <fullName evidence="3">Helix-turn-helix domain-containing protein</fullName>
    </submittedName>
</protein>
<evidence type="ECO:0000256" key="1">
    <source>
        <dbReference type="ARBA" id="ARBA00023125"/>
    </source>
</evidence>
<gene>
    <name evidence="3" type="ORF">N7Z68_10295</name>
</gene>
<keyword evidence="1" id="KW-0238">DNA-binding</keyword>
<dbReference type="Proteomes" id="UP001148125">
    <property type="component" value="Unassembled WGS sequence"/>
</dbReference>
<name>A0ABT5VF39_9BACI</name>
<dbReference type="SMART" id="SM00530">
    <property type="entry name" value="HTH_XRE"/>
    <property type="match status" value="1"/>
</dbReference>
<proteinExistence type="predicted"/>
<dbReference type="Gene3D" id="1.10.260.40">
    <property type="entry name" value="lambda repressor-like DNA-binding domains"/>
    <property type="match status" value="1"/>
</dbReference>
<sequence length="114" mass="13222">MKHIGERIKSLRLEHGMTLKELGDAIEFNYSNLSKIERGNRKPAIEVLESLSTFFNIDISYFFNGQKRLSNTGNPEHNQLINISEEMRRNNISLEELLEMIKKLDQIKNASKSN</sequence>
<dbReference type="RefSeq" id="WP_275118394.1">
    <property type="nucleotide sequence ID" value="NZ_JAOTPO010000006.1"/>
</dbReference>
<keyword evidence="4" id="KW-1185">Reference proteome</keyword>
<reference evidence="3" key="1">
    <citation type="submission" date="2024-05" db="EMBL/GenBank/DDBJ databases">
        <title>Alkalihalobacillus sp. strain MEB203 novel alkaliphilic bacterium from Lonar Lake, India.</title>
        <authorList>
            <person name="Joshi A."/>
            <person name="Thite S."/>
            <person name="Mengade P."/>
        </authorList>
    </citation>
    <scope>NUCLEOTIDE SEQUENCE</scope>
    <source>
        <strain evidence="3">MEB 203</strain>
    </source>
</reference>
<organism evidence="3 4">
    <name type="scientific">Alkalihalobacterium chitinilyticum</name>
    <dbReference type="NCBI Taxonomy" id="2980103"/>
    <lineage>
        <taxon>Bacteria</taxon>
        <taxon>Bacillati</taxon>
        <taxon>Bacillota</taxon>
        <taxon>Bacilli</taxon>
        <taxon>Bacillales</taxon>
        <taxon>Bacillaceae</taxon>
        <taxon>Alkalihalobacterium</taxon>
    </lineage>
</organism>
<accession>A0ABT5VF39</accession>
<evidence type="ECO:0000313" key="3">
    <source>
        <dbReference type="EMBL" id="MDE5413776.1"/>
    </source>
</evidence>
<evidence type="ECO:0000313" key="4">
    <source>
        <dbReference type="Proteomes" id="UP001148125"/>
    </source>
</evidence>
<dbReference type="InterPro" id="IPR010982">
    <property type="entry name" value="Lambda_DNA-bd_dom_sf"/>
</dbReference>
<dbReference type="PANTHER" id="PTHR46558">
    <property type="entry name" value="TRACRIPTIONAL REGULATORY PROTEIN-RELATED-RELATED"/>
    <property type="match status" value="1"/>
</dbReference>
<dbReference type="InterPro" id="IPR001387">
    <property type="entry name" value="Cro/C1-type_HTH"/>
</dbReference>
<feature type="domain" description="HTH cro/C1-type" evidence="2">
    <location>
        <begin position="8"/>
        <end position="62"/>
    </location>
</feature>
<dbReference type="SUPFAM" id="SSF47413">
    <property type="entry name" value="lambda repressor-like DNA-binding domains"/>
    <property type="match status" value="1"/>
</dbReference>
<comment type="caution">
    <text evidence="3">The sequence shown here is derived from an EMBL/GenBank/DDBJ whole genome shotgun (WGS) entry which is preliminary data.</text>
</comment>
<evidence type="ECO:0000259" key="2">
    <source>
        <dbReference type="PROSITE" id="PS50943"/>
    </source>
</evidence>
<dbReference type="Pfam" id="PF01381">
    <property type="entry name" value="HTH_3"/>
    <property type="match status" value="1"/>
</dbReference>
<dbReference type="EMBL" id="JAOTPO010000006">
    <property type="protein sequence ID" value="MDE5413776.1"/>
    <property type="molecule type" value="Genomic_DNA"/>
</dbReference>